<organism evidence="2 3">
    <name type="scientific">Lentithecium fluviatile CBS 122367</name>
    <dbReference type="NCBI Taxonomy" id="1168545"/>
    <lineage>
        <taxon>Eukaryota</taxon>
        <taxon>Fungi</taxon>
        <taxon>Dikarya</taxon>
        <taxon>Ascomycota</taxon>
        <taxon>Pezizomycotina</taxon>
        <taxon>Dothideomycetes</taxon>
        <taxon>Pleosporomycetidae</taxon>
        <taxon>Pleosporales</taxon>
        <taxon>Massarineae</taxon>
        <taxon>Lentitheciaceae</taxon>
        <taxon>Lentithecium</taxon>
    </lineage>
</organism>
<dbReference type="Gene3D" id="3.90.190.10">
    <property type="entry name" value="Protein tyrosine phosphatase superfamily"/>
    <property type="match status" value="1"/>
</dbReference>
<accession>A0A6G1IQK4</accession>
<evidence type="ECO:0000313" key="2">
    <source>
        <dbReference type="EMBL" id="KAF2680526.1"/>
    </source>
</evidence>
<dbReference type="PROSITE" id="PS00383">
    <property type="entry name" value="TYR_PHOSPHATASE_1"/>
    <property type="match status" value="1"/>
</dbReference>
<dbReference type="InterPro" id="IPR029021">
    <property type="entry name" value="Prot-tyrosine_phosphatase-like"/>
</dbReference>
<keyword evidence="3" id="KW-1185">Reference proteome</keyword>
<dbReference type="InterPro" id="IPR016130">
    <property type="entry name" value="Tyr_Pase_AS"/>
</dbReference>
<reference evidence="2" key="1">
    <citation type="journal article" date="2020" name="Stud. Mycol.">
        <title>101 Dothideomycetes genomes: a test case for predicting lifestyles and emergence of pathogens.</title>
        <authorList>
            <person name="Haridas S."/>
            <person name="Albert R."/>
            <person name="Binder M."/>
            <person name="Bloem J."/>
            <person name="Labutti K."/>
            <person name="Salamov A."/>
            <person name="Andreopoulos B."/>
            <person name="Baker S."/>
            <person name="Barry K."/>
            <person name="Bills G."/>
            <person name="Bluhm B."/>
            <person name="Cannon C."/>
            <person name="Castanera R."/>
            <person name="Culley D."/>
            <person name="Daum C."/>
            <person name="Ezra D."/>
            <person name="Gonzalez J."/>
            <person name="Henrissat B."/>
            <person name="Kuo A."/>
            <person name="Liang C."/>
            <person name="Lipzen A."/>
            <person name="Lutzoni F."/>
            <person name="Magnuson J."/>
            <person name="Mondo S."/>
            <person name="Nolan M."/>
            <person name="Ohm R."/>
            <person name="Pangilinan J."/>
            <person name="Park H.-J."/>
            <person name="Ramirez L."/>
            <person name="Alfaro M."/>
            <person name="Sun H."/>
            <person name="Tritt A."/>
            <person name="Yoshinaga Y."/>
            <person name="Zwiers L.-H."/>
            <person name="Turgeon B."/>
            <person name="Goodwin S."/>
            <person name="Spatafora J."/>
            <person name="Crous P."/>
            <person name="Grigoriev I."/>
        </authorList>
    </citation>
    <scope>NUCLEOTIDE SEQUENCE</scope>
    <source>
        <strain evidence="2">CBS 122367</strain>
    </source>
</reference>
<dbReference type="SUPFAM" id="SSF52799">
    <property type="entry name" value="(Phosphotyrosine protein) phosphatases II"/>
    <property type="match status" value="1"/>
</dbReference>
<dbReference type="AlphaFoldDB" id="A0A6G1IQK4"/>
<evidence type="ECO:0000259" key="1">
    <source>
        <dbReference type="PROSITE" id="PS50056"/>
    </source>
</evidence>
<dbReference type="Proteomes" id="UP000799291">
    <property type="component" value="Unassembled WGS sequence"/>
</dbReference>
<gene>
    <name evidence="2" type="ORF">K458DRAFT_434355</name>
</gene>
<evidence type="ECO:0000313" key="3">
    <source>
        <dbReference type="Proteomes" id="UP000799291"/>
    </source>
</evidence>
<dbReference type="GO" id="GO:0004721">
    <property type="term" value="F:phosphoprotein phosphatase activity"/>
    <property type="evidence" value="ECO:0007669"/>
    <property type="project" value="InterPro"/>
</dbReference>
<dbReference type="OrthoDB" id="449382at2759"/>
<name>A0A6G1IQK4_9PLEO</name>
<sequence>MTATQNPSLPSPPFYTIPNINNLRDAALACNHLSTPTGKIRPGVLFRSAEVSHLDAGGWKAVWEIGVGHVFDLRSAPEVEKGWRGITGEGKSGEEGENEEKVLGVGDVRKGWEEGMRRAGVRRTWCPVFPEADYSPERLAERYMKYMDESESGFIQAYHDILTHAGPAFRTILQYLAALPLPHHASPPSPPPSVPLGALIHCTAGKDRTGIFFGILLSFLDVPKENIAAEYNLTEQGLSHVREQVVSRLMQASGFKQYALRNMAAQDPSLSISEQDLKDAHVPGGVPGKVVIRGKEVDIPESVLEKGRGAALRMIGARRESMLGVLEMVEREWGGAEGYLRKVCGLGTEELKGLKKGLVVGV</sequence>
<feature type="domain" description="Tyrosine specific protein phosphatases" evidence="1">
    <location>
        <begin position="173"/>
        <end position="246"/>
    </location>
</feature>
<protein>
    <recommendedName>
        <fullName evidence="1">Tyrosine specific protein phosphatases domain-containing protein</fullName>
    </recommendedName>
</protein>
<dbReference type="PROSITE" id="PS50056">
    <property type="entry name" value="TYR_PHOSPHATASE_2"/>
    <property type="match status" value="1"/>
</dbReference>
<dbReference type="Pfam" id="PF13350">
    <property type="entry name" value="Y_phosphatase3"/>
    <property type="match status" value="1"/>
</dbReference>
<proteinExistence type="predicted"/>
<dbReference type="EMBL" id="MU005596">
    <property type="protein sequence ID" value="KAF2680526.1"/>
    <property type="molecule type" value="Genomic_DNA"/>
</dbReference>
<dbReference type="InterPro" id="IPR026893">
    <property type="entry name" value="Tyr/Ser_Pase_IphP-type"/>
</dbReference>
<dbReference type="InterPro" id="IPR000387">
    <property type="entry name" value="Tyr_Pase_dom"/>
</dbReference>